<name>A0A081CIR0_PSEA2</name>
<proteinExistence type="predicted"/>
<sequence>MAFRRWQSSLSPLGRLGAAETQLSGSRLASRPFVGSSSALSAGVPDFLAPALSQGPARHRRQYASTSAARPFSIEYTAPQTVPITTRSTQSLEAATDIPDQTDFSSFFDTEASTIGLASAMAPLEAARDEQDINRAADRIYKHPLLAQERRHAKRLHKKRTPPDESWSCKLPCNEHFVLSLFSTAFSITKASGKHDVQAASWTVIRTLQAIVQAAHVTSLSPAFLCELAGYARAEAARTTLKLLLSMIDDRLASAPAANAQLSLSDRDHLSRTLRRLMIAFSELGDFDRTQKCFELLQKHALDTDIRKFQFKFIALCQKVWARSDHADPKCIANNLEYLQQQLLVLKRRMDERDIAMDDTFLATIVHSFSAPLRTHGVASLSRDQVAGMLQVVRAIAARSIDSGAELATPPRLFGAIVQAEIDAMSHLRTQGRSRLQPPRRISTLMHELQTRKRPRTRRIVGMHDRKHVDEWRLTELFLRLRLAAALGDMRTGNELLRELFAIKPLQPSTPSARDLLIKQRSSVVALFSAAMRRRPFTSDADEALAVLRIAFGCSSTDFHEVWTGVQRPPNFKPKSSDDAWQPSTTILRLWRRWIGAWREDAIAHSQRTDPETLSPVSGEAVEHLAVGGTYAFKNPWRTMKDAFTILDINLTHYEERNSHEDRRARRRFAFLFRDKVVLDSVVRVCLTGGRRRNGVGMDRFVDRRLDVLIRTLARVDAPARVWERLEASMVHHLSRIDPAVMPTERVVLQFDQIKALKRKALLRNTDLLKAYRDQETTPQQPLETGSVTVLRHMLDHQQQQQQPQPQPQPTIQPSLT</sequence>
<reference evidence="2" key="1">
    <citation type="journal article" date="2014" name="Genome Announc.">
        <title>Draft Genome Sequence of the Yeast Pseudozyma antarctica Type Strain JCM10317, a Producer of the Glycolipid Biosurfactants, Mannosylerythritol Lipids.</title>
        <authorList>
            <person name="Saika A."/>
            <person name="Koike H."/>
            <person name="Hori T."/>
            <person name="Fukuoka T."/>
            <person name="Sato S."/>
            <person name="Habe H."/>
            <person name="Kitamoto D."/>
            <person name="Morita T."/>
        </authorList>
    </citation>
    <scope>NUCLEOTIDE SEQUENCE [LARGE SCALE GENOMIC DNA]</scope>
    <source>
        <strain evidence="2">JCM 10317</strain>
    </source>
</reference>
<dbReference type="Proteomes" id="UP000053758">
    <property type="component" value="Unassembled WGS sequence"/>
</dbReference>
<gene>
    <name evidence="1" type="ORF">PAN0_013d4778</name>
</gene>
<dbReference type="GeneID" id="26305619"/>
<accession>A0A081CIR0</accession>
<dbReference type="RefSeq" id="XP_014655392.1">
    <property type="nucleotide sequence ID" value="XM_014799906.1"/>
</dbReference>
<evidence type="ECO:0000313" key="2">
    <source>
        <dbReference type="Proteomes" id="UP000053758"/>
    </source>
</evidence>
<evidence type="ECO:0000313" key="1">
    <source>
        <dbReference type="EMBL" id="GAK66556.1"/>
    </source>
</evidence>
<keyword evidence="2" id="KW-1185">Reference proteome</keyword>
<dbReference type="OrthoDB" id="2549435at2759"/>
<dbReference type="AlphaFoldDB" id="A0A081CIR0"/>
<dbReference type="HOGENOM" id="CLU_341051_0_0_1"/>
<dbReference type="EMBL" id="DF830080">
    <property type="protein sequence ID" value="GAK66556.1"/>
    <property type="molecule type" value="Genomic_DNA"/>
</dbReference>
<organism evidence="1 2">
    <name type="scientific">Pseudozyma antarctica</name>
    <name type="common">Yeast</name>
    <name type="synonym">Candida antarctica</name>
    <dbReference type="NCBI Taxonomy" id="84753"/>
    <lineage>
        <taxon>Eukaryota</taxon>
        <taxon>Fungi</taxon>
        <taxon>Dikarya</taxon>
        <taxon>Basidiomycota</taxon>
        <taxon>Ustilaginomycotina</taxon>
        <taxon>Ustilaginomycetes</taxon>
        <taxon>Ustilaginales</taxon>
        <taxon>Ustilaginaceae</taxon>
        <taxon>Moesziomyces</taxon>
    </lineage>
</organism>
<protein>
    <submittedName>
        <fullName evidence="1">Uncharacterized protein</fullName>
    </submittedName>
</protein>